<comment type="caution">
    <text evidence="3">The sequence shown here is derived from an EMBL/GenBank/DDBJ whole genome shotgun (WGS) entry which is preliminary data.</text>
</comment>
<feature type="compositionally biased region" description="Acidic residues" evidence="1">
    <location>
        <begin position="71"/>
        <end position="81"/>
    </location>
</feature>
<organism evidence="3 4">
    <name type="scientific">Parapontixanthobacter aurantiacus</name>
    <dbReference type="NCBI Taxonomy" id="1463599"/>
    <lineage>
        <taxon>Bacteria</taxon>
        <taxon>Pseudomonadati</taxon>
        <taxon>Pseudomonadota</taxon>
        <taxon>Alphaproteobacteria</taxon>
        <taxon>Sphingomonadales</taxon>
        <taxon>Erythrobacteraceae</taxon>
        <taxon>Parapontixanthobacter</taxon>
    </lineage>
</organism>
<dbReference type="OrthoDB" id="7596860at2"/>
<reference evidence="3 4" key="1">
    <citation type="submission" date="2019-12" db="EMBL/GenBank/DDBJ databases">
        <title>Genomic-based taxomic classification of the family Erythrobacteraceae.</title>
        <authorList>
            <person name="Xu L."/>
        </authorList>
    </citation>
    <scope>NUCLEOTIDE SEQUENCE [LARGE SCALE GENOMIC DNA]</scope>
    <source>
        <strain evidence="3 4">MCCC 1A09962</strain>
    </source>
</reference>
<accession>A0A844ZCM4</accession>
<evidence type="ECO:0000256" key="2">
    <source>
        <dbReference type="SAM" id="SignalP"/>
    </source>
</evidence>
<evidence type="ECO:0008006" key="5">
    <source>
        <dbReference type="Google" id="ProtNLM"/>
    </source>
</evidence>
<feature type="signal peptide" evidence="2">
    <location>
        <begin position="1"/>
        <end position="22"/>
    </location>
</feature>
<feature type="chain" id="PRO_5032316004" description="Argininosuccinate lyase" evidence="2">
    <location>
        <begin position="23"/>
        <end position="81"/>
    </location>
</feature>
<evidence type="ECO:0000256" key="1">
    <source>
        <dbReference type="SAM" id="MobiDB-lite"/>
    </source>
</evidence>
<dbReference type="RefSeq" id="WP_160681271.1">
    <property type="nucleotide sequence ID" value="NZ_WTYW01000001.1"/>
</dbReference>
<sequence length="81" mass="8780">MKRTWIVAGVVAALALSGCARKTALEPAPGQDLPPVPYGASEPPSSTELLELDPQAAPQRSTELRRRSEEREDDPFDIPPE</sequence>
<evidence type="ECO:0000313" key="4">
    <source>
        <dbReference type="Proteomes" id="UP000433104"/>
    </source>
</evidence>
<dbReference type="PROSITE" id="PS51257">
    <property type="entry name" value="PROKAR_LIPOPROTEIN"/>
    <property type="match status" value="1"/>
</dbReference>
<feature type="region of interest" description="Disordered" evidence="1">
    <location>
        <begin position="25"/>
        <end position="81"/>
    </location>
</feature>
<keyword evidence="4" id="KW-1185">Reference proteome</keyword>
<protein>
    <recommendedName>
        <fullName evidence="5">Argininosuccinate lyase</fullName>
    </recommendedName>
</protein>
<gene>
    <name evidence="3" type="ORF">GRI38_01690</name>
</gene>
<dbReference type="AlphaFoldDB" id="A0A844ZCM4"/>
<keyword evidence="2" id="KW-0732">Signal</keyword>
<dbReference type="EMBL" id="WTYW01000001">
    <property type="protein sequence ID" value="MXO84747.1"/>
    <property type="molecule type" value="Genomic_DNA"/>
</dbReference>
<proteinExistence type="predicted"/>
<evidence type="ECO:0000313" key="3">
    <source>
        <dbReference type="EMBL" id="MXO84747.1"/>
    </source>
</evidence>
<name>A0A844ZCM4_9SPHN</name>
<dbReference type="Proteomes" id="UP000433104">
    <property type="component" value="Unassembled WGS sequence"/>
</dbReference>